<feature type="domain" description="PPIase FKBP-type" evidence="6">
    <location>
        <begin position="122"/>
        <end position="211"/>
    </location>
</feature>
<evidence type="ECO:0000256" key="4">
    <source>
        <dbReference type="PROSITE-ProRule" id="PRU00277"/>
    </source>
</evidence>
<dbReference type="InterPro" id="IPR019734">
    <property type="entry name" value="TPR_rpt"/>
</dbReference>
<dbReference type="GO" id="GO:0051879">
    <property type="term" value="F:Hsp90 protein binding"/>
    <property type="evidence" value="ECO:0007669"/>
    <property type="project" value="TreeGrafter"/>
</dbReference>
<dbReference type="PROSITE" id="PS50059">
    <property type="entry name" value="FKBP_PPIASE"/>
    <property type="match status" value="1"/>
</dbReference>
<evidence type="ECO:0000256" key="1">
    <source>
        <dbReference type="ARBA" id="ARBA00009648"/>
    </source>
</evidence>
<comment type="caution">
    <text evidence="7">The sequence shown here is derived from an EMBL/GenBank/DDBJ whole genome shotgun (WGS) entry which is preliminary data.</text>
</comment>
<dbReference type="Gene3D" id="3.10.50.40">
    <property type="match status" value="1"/>
</dbReference>
<dbReference type="InterPro" id="IPR046357">
    <property type="entry name" value="PPIase_dom_sf"/>
</dbReference>
<dbReference type="InterPro" id="IPR001179">
    <property type="entry name" value="PPIase_FKBP_dom"/>
</dbReference>
<dbReference type="Pfam" id="PF00254">
    <property type="entry name" value="FKBP_C"/>
    <property type="match status" value="1"/>
</dbReference>
<dbReference type="PANTHER" id="PTHR46674:SF1">
    <property type="entry name" value="INACTIVE PEPTIDYL-PROLYL CIS-TRANS ISOMERASE FKBP6"/>
    <property type="match status" value="1"/>
</dbReference>
<evidence type="ECO:0000313" key="7">
    <source>
        <dbReference type="EMBL" id="CAL1529923.1"/>
    </source>
</evidence>
<dbReference type="PROSITE" id="PS50005">
    <property type="entry name" value="TPR"/>
    <property type="match status" value="1"/>
</dbReference>
<keyword evidence="4" id="KW-0413">Isomerase</keyword>
<dbReference type="GO" id="GO:0003755">
    <property type="term" value="F:peptidyl-prolyl cis-trans isomerase activity"/>
    <property type="evidence" value="ECO:0007669"/>
    <property type="project" value="UniProtKB-KW"/>
</dbReference>
<organism evidence="7 8">
    <name type="scientific">Lymnaea stagnalis</name>
    <name type="common">Great pond snail</name>
    <name type="synonym">Helix stagnalis</name>
    <dbReference type="NCBI Taxonomy" id="6523"/>
    <lineage>
        <taxon>Eukaryota</taxon>
        <taxon>Metazoa</taxon>
        <taxon>Spiralia</taxon>
        <taxon>Lophotrochozoa</taxon>
        <taxon>Mollusca</taxon>
        <taxon>Gastropoda</taxon>
        <taxon>Heterobranchia</taxon>
        <taxon>Euthyneura</taxon>
        <taxon>Panpulmonata</taxon>
        <taxon>Hygrophila</taxon>
        <taxon>Lymnaeoidea</taxon>
        <taxon>Lymnaeidae</taxon>
        <taxon>Lymnaea</taxon>
    </lineage>
</organism>
<dbReference type="InterPro" id="IPR011990">
    <property type="entry name" value="TPR-like_helical_dom_sf"/>
</dbReference>
<comment type="similarity">
    <text evidence="1">Belongs to the FKBP6 family.</text>
</comment>
<dbReference type="SUPFAM" id="SSF48452">
    <property type="entry name" value="TPR-like"/>
    <property type="match status" value="1"/>
</dbReference>
<dbReference type="GO" id="GO:0007283">
    <property type="term" value="P:spermatogenesis"/>
    <property type="evidence" value="ECO:0007669"/>
    <property type="project" value="TreeGrafter"/>
</dbReference>
<dbReference type="Proteomes" id="UP001497497">
    <property type="component" value="Unassembled WGS sequence"/>
</dbReference>
<dbReference type="GO" id="GO:0005737">
    <property type="term" value="C:cytoplasm"/>
    <property type="evidence" value="ECO:0007669"/>
    <property type="project" value="TreeGrafter"/>
</dbReference>
<dbReference type="SMART" id="SM00028">
    <property type="entry name" value="TPR"/>
    <property type="match status" value="3"/>
</dbReference>
<name>A0AAV2HCP2_LYMST</name>
<keyword evidence="3 5" id="KW-0802">TPR repeat</keyword>
<dbReference type="SUPFAM" id="SSF54534">
    <property type="entry name" value="FKBP-like"/>
    <property type="match status" value="1"/>
</dbReference>
<evidence type="ECO:0000259" key="6">
    <source>
        <dbReference type="PROSITE" id="PS50059"/>
    </source>
</evidence>
<keyword evidence="4" id="KW-0697">Rotamase</keyword>
<gene>
    <name evidence="7" type="ORF">GSLYS_00004056001</name>
</gene>
<dbReference type="InterPro" id="IPR042282">
    <property type="entry name" value="FKBP6/shu"/>
</dbReference>
<dbReference type="EC" id="5.2.1.8" evidence="4"/>
<evidence type="ECO:0000256" key="2">
    <source>
        <dbReference type="ARBA" id="ARBA00022737"/>
    </source>
</evidence>
<evidence type="ECO:0000256" key="5">
    <source>
        <dbReference type="PROSITE-ProRule" id="PRU00339"/>
    </source>
</evidence>
<feature type="repeat" description="TPR" evidence="5">
    <location>
        <begin position="323"/>
        <end position="356"/>
    </location>
</feature>
<evidence type="ECO:0000313" key="8">
    <source>
        <dbReference type="Proteomes" id="UP001497497"/>
    </source>
</evidence>
<evidence type="ECO:0000256" key="3">
    <source>
        <dbReference type="ARBA" id="ARBA00022803"/>
    </source>
</evidence>
<proteinExistence type="inferred from homology"/>
<dbReference type="GO" id="GO:0034587">
    <property type="term" value="P:piRNA processing"/>
    <property type="evidence" value="ECO:0007669"/>
    <property type="project" value="TreeGrafter"/>
</dbReference>
<dbReference type="AlphaFoldDB" id="A0AAV2HCP2"/>
<dbReference type="EMBL" id="CAXITT010000058">
    <property type="protein sequence ID" value="CAL1529923.1"/>
    <property type="molecule type" value="Genomic_DNA"/>
</dbReference>
<reference evidence="7 8" key="1">
    <citation type="submission" date="2024-04" db="EMBL/GenBank/DDBJ databases">
        <authorList>
            <consortium name="Genoscope - CEA"/>
            <person name="William W."/>
        </authorList>
    </citation>
    <scope>NUCLEOTIDE SEQUENCE [LARGE SCALE GENOMIC DNA]</scope>
</reference>
<keyword evidence="8" id="KW-1185">Reference proteome</keyword>
<dbReference type="PANTHER" id="PTHR46674">
    <property type="entry name" value="INACTIVE PEPTIDYL-PROLYL CIS-TRANS ISOMERASE FKBP6"/>
    <property type="match status" value="1"/>
</dbReference>
<sequence length="483" mass="55198">MNSYALNYDDEVEPVTRLKTAIDIAELGSSNSQGVEFEVENENEGQEEETDIHTFNKTEVVSNICLISDDEEEDDDGEYLTEVEKLWKRFSRTIDSDITPAQDGGVLKQMKNPGTGDIIPYEALVTVHYNAYTEVGQPPYDSTRLRREPTKIRLTDGKIVKGFELALLSMRKNELSRFLIRQDYAYGQMGCPPRIPQNANIIMDIEVIHFVAQDGVEDYYEMTPEERRSKLVYNDIEKVVKAENAEAKQYFDGKNYHKAFGKYRHAINILESYHLKNESEEVQWKKQLQKVNLNAAMCCYNLKHFRRAITYCNLVLKNDQDCIKAHYFKGKALHGLGSFEDAITSLKAARNIDPSNAAVSSALKSVAKSIKEYQHFEKSMYQRMFSEANTDSKTSEEPKKELEVLGENVYGPCSDAFKNLVQEQLKKFQDSNMTEMPFPSIHMTESEIKCILTTAVTLGMDVKQRGTGSSVHYEVYKKSVKLE</sequence>
<keyword evidence="2" id="KW-0677">Repeat</keyword>
<protein>
    <recommendedName>
        <fullName evidence="4">peptidylprolyl isomerase</fullName>
        <ecNumber evidence="4">5.2.1.8</ecNumber>
    </recommendedName>
</protein>
<dbReference type="Gene3D" id="1.25.40.10">
    <property type="entry name" value="Tetratricopeptide repeat domain"/>
    <property type="match status" value="1"/>
</dbReference>
<comment type="catalytic activity">
    <reaction evidence="4">
        <text>[protein]-peptidylproline (omega=180) = [protein]-peptidylproline (omega=0)</text>
        <dbReference type="Rhea" id="RHEA:16237"/>
        <dbReference type="Rhea" id="RHEA-COMP:10747"/>
        <dbReference type="Rhea" id="RHEA-COMP:10748"/>
        <dbReference type="ChEBI" id="CHEBI:83833"/>
        <dbReference type="ChEBI" id="CHEBI:83834"/>
        <dbReference type="EC" id="5.2.1.8"/>
    </reaction>
</comment>
<accession>A0AAV2HCP2</accession>